<dbReference type="InParanoid" id="Q9RY07"/>
<accession>Q9RY07</accession>
<dbReference type="KEGG" id="dra:DR_0147"/>
<keyword evidence="2" id="KW-1185">Reference proteome</keyword>
<reference evidence="1 2" key="1">
    <citation type="journal article" date="1999" name="Science">
        <title>Genome sequence of the radioresistant bacterium Deinococcus radiodurans R1.</title>
        <authorList>
            <person name="White O."/>
            <person name="Eisen J.A."/>
            <person name="Heidelberg J.F."/>
            <person name="Hickey E.K."/>
            <person name="Peterson J.D."/>
            <person name="Dodson R.J."/>
            <person name="Haft D.H."/>
            <person name="Gwinn M.L."/>
            <person name="Nelson W.C."/>
            <person name="Richardson D.L."/>
            <person name="Moffat K.S."/>
            <person name="Qin H."/>
            <person name="Jiang L."/>
            <person name="Pamphile W."/>
            <person name="Crosby M."/>
            <person name="Shen M."/>
            <person name="Vamathevan J.J."/>
            <person name="Lam P."/>
            <person name="McDonald L."/>
            <person name="Utterback T."/>
            <person name="Zalewski C."/>
            <person name="Makarova K.S."/>
            <person name="Aravind L."/>
            <person name="Daly M.J."/>
            <person name="Minton K.W."/>
            <person name="Fleischmann R.D."/>
            <person name="Ketchum K.A."/>
            <person name="Nelson K.E."/>
            <person name="Salzberg S."/>
            <person name="Smith H.O."/>
            <person name="Venter J.C."/>
            <person name="Fraser C.M."/>
        </authorList>
    </citation>
    <scope>NUCLEOTIDE SEQUENCE [LARGE SCALE GENOMIC DNA]</scope>
    <source>
        <strain evidence="2">ATCC 13939 / DSM 20539 / JCM 16871 / LMG 4051 / NBRC 15346 / NCIMB 9279 / R1 / VKM B-1422</strain>
    </source>
</reference>
<dbReference type="EMBL" id="AE000513">
    <property type="protein sequence ID" value="AAF09741.1"/>
    <property type="molecule type" value="Genomic_DNA"/>
</dbReference>
<dbReference type="PaxDb" id="243230-DR_0147"/>
<proteinExistence type="predicted"/>
<dbReference type="Proteomes" id="UP000002524">
    <property type="component" value="Chromosome 1"/>
</dbReference>
<dbReference type="PIR" id="D75554">
    <property type="entry name" value="D75554"/>
</dbReference>
<dbReference type="HOGENOM" id="CLU_1568165_0_0_0"/>
<evidence type="ECO:0008006" key="3">
    <source>
        <dbReference type="Google" id="ProtNLM"/>
    </source>
</evidence>
<sequence length="170" mass="19663">MRHREHVLFDRNNVRAVAPIPLFLYSRPWVRELPYTSMVLASFSSELYLKGILLMHGIQPKHTHNPKDLFSRLPDSAQTEIAKHNHTTFSIDEILETSVGNFQKIRYMRLTPVGFVSFSTLLVEILHRYVTDNFEDHGQRYAWEDFILPTDNNGSCSFVVVTEGDQDLAV</sequence>
<gene>
    <name evidence="1" type="ordered locus">DR_0147</name>
</gene>
<protein>
    <recommendedName>
        <fullName evidence="3">HEPN domain-containing protein</fullName>
    </recommendedName>
</protein>
<evidence type="ECO:0000313" key="1">
    <source>
        <dbReference type="EMBL" id="AAF09741.1"/>
    </source>
</evidence>
<evidence type="ECO:0000313" key="2">
    <source>
        <dbReference type="Proteomes" id="UP000002524"/>
    </source>
</evidence>
<organism evidence="1 2">
    <name type="scientific">Deinococcus radiodurans (strain ATCC 13939 / DSM 20539 / JCM 16871 / CCUG 27074 / LMG 4051 / NBRC 15346 / NCIMB 9279 / VKM B-1422 / R1)</name>
    <dbReference type="NCBI Taxonomy" id="243230"/>
    <lineage>
        <taxon>Bacteria</taxon>
        <taxon>Thermotogati</taxon>
        <taxon>Deinococcota</taxon>
        <taxon>Deinococci</taxon>
        <taxon>Deinococcales</taxon>
        <taxon>Deinococcaceae</taxon>
        <taxon>Deinococcus</taxon>
    </lineage>
</organism>
<dbReference type="EnsemblBacteria" id="AAF09741">
    <property type="protein sequence ID" value="AAF09741"/>
    <property type="gene ID" value="DR_0147"/>
</dbReference>
<name>Q9RY07_DEIRA</name>
<dbReference type="AlphaFoldDB" id="Q9RY07"/>